<comment type="subunit">
    <text evidence="4">May function both as a monomer and a homodimer.</text>
</comment>
<evidence type="ECO:0000256" key="2">
    <source>
        <dbReference type="ARBA" id="ARBA00004367"/>
    </source>
</evidence>
<evidence type="ECO:0000256" key="8">
    <source>
        <dbReference type="ARBA" id="ARBA00022824"/>
    </source>
</evidence>
<evidence type="ECO:0000256" key="13">
    <source>
        <dbReference type="ARBA" id="ARBA00023157"/>
    </source>
</evidence>
<feature type="transmembrane region" description="Helical" evidence="16">
    <location>
        <begin position="62"/>
        <end position="82"/>
    </location>
</feature>
<evidence type="ECO:0000256" key="14">
    <source>
        <dbReference type="ARBA" id="ARBA00023180"/>
    </source>
</evidence>
<dbReference type="EMBL" id="ASPP01004694">
    <property type="protein sequence ID" value="ETO31797.1"/>
    <property type="molecule type" value="Genomic_DNA"/>
</dbReference>
<evidence type="ECO:0000256" key="1">
    <source>
        <dbReference type="ARBA" id="ARBA00001974"/>
    </source>
</evidence>
<keyword evidence="15" id="KW-0676">Redox-active center</keyword>
<dbReference type="GO" id="GO:0071949">
    <property type="term" value="F:FAD binding"/>
    <property type="evidence" value="ECO:0007669"/>
    <property type="project" value="InterPro"/>
</dbReference>
<evidence type="ECO:0000256" key="16">
    <source>
        <dbReference type="SAM" id="Phobius"/>
    </source>
</evidence>
<dbReference type="AlphaFoldDB" id="X6P2L1"/>
<keyword evidence="10" id="KW-0249">Electron transport</keyword>
<keyword evidence="7" id="KW-0732">Signal</keyword>
<evidence type="ECO:0000256" key="9">
    <source>
        <dbReference type="ARBA" id="ARBA00022827"/>
    </source>
</evidence>
<keyword evidence="11" id="KW-0560">Oxidoreductase</keyword>
<keyword evidence="13" id="KW-1015">Disulfide bond</keyword>
<comment type="cofactor">
    <cofactor evidence="1">
        <name>FAD</name>
        <dbReference type="ChEBI" id="CHEBI:57692"/>
    </cofactor>
</comment>
<protein>
    <submittedName>
        <fullName evidence="17">Uncharacterized protein</fullName>
    </submittedName>
</protein>
<keyword evidence="18" id="KW-1185">Reference proteome</keyword>
<comment type="similarity">
    <text evidence="3">Belongs to the EROs family.</text>
</comment>
<gene>
    <name evidence="17" type="ORF">RFI_05322</name>
</gene>
<evidence type="ECO:0000256" key="7">
    <source>
        <dbReference type="ARBA" id="ARBA00022729"/>
    </source>
</evidence>
<dbReference type="SUPFAM" id="SSF110019">
    <property type="entry name" value="ERO1-like"/>
    <property type="match status" value="1"/>
</dbReference>
<evidence type="ECO:0000256" key="6">
    <source>
        <dbReference type="ARBA" id="ARBA00022630"/>
    </source>
</evidence>
<dbReference type="GO" id="GO:0016972">
    <property type="term" value="F:thiol oxidase activity"/>
    <property type="evidence" value="ECO:0007669"/>
    <property type="project" value="InterPro"/>
</dbReference>
<dbReference type="InterPro" id="IPR037192">
    <property type="entry name" value="ERO1-like_sf"/>
</dbReference>
<evidence type="ECO:0000256" key="5">
    <source>
        <dbReference type="ARBA" id="ARBA00022448"/>
    </source>
</evidence>
<keyword evidence="14" id="KW-0325">Glycoprotein</keyword>
<evidence type="ECO:0000256" key="11">
    <source>
        <dbReference type="ARBA" id="ARBA00023002"/>
    </source>
</evidence>
<dbReference type="InterPro" id="IPR007266">
    <property type="entry name" value="Ero1"/>
</dbReference>
<organism evidence="17 18">
    <name type="scientific">Reticulomyxa filosa</name>
    <dbReference type="NCBI Taxonomy" id="46433"/>
    <lineage>
        <taxon>Eukaryota</taxon>
        <taxon>Sar</taxon>
        <taxon>Rhizaria</taxon>
        <taxon>Retaria</taxon>
        <taxon>Foraminifera</taxon>
        <taxon>Monothalamids</taxon>
        <taxon>Reticulomyxidae</taxon>
        <taxon>Reticulomyxa</taxon>
    </lineage>
</organism>
<keyword evidence="6" id="KW-0285">Flavoprotein</keyword>
<proteinExistence type="inferred from homology"/>
<name>X6P2L1_RETFI</name>
<evidence type="ECO:0000256" key="4">
    <source>
        <dbReference type="ARBA" id="ARBA00011802"/>
    </source>
</evidence>
<keyword evidence="12 16" id="KW-0472">Membrane</keyword>
<evidence type="ECO:0000256" key="3">
    <source>
        <dbReference type="ARBA" id="ARBA00008277"/>
    </source>
</evidence>
<evidence type="ECO:0000256" key="12">
    <source>
        <dbReference type="ARBA" id="ARBA00023136"/>
    </source>
</evidence>
<dbReference type="GO" id="GO:0015035">
    <property type="term" value="F:protein-disulfide reductase activity"/>
    <property type="evidence" value="ECO:0007669"/>
    <property type="project" value="InterPro"/>
</dbReference>
<keyword evidence="16" id="KW-1133">Transmembrane helix</keyword>
<dbReference type="PANTHER" id="PTHR12613">
    <property type="entry name" value="ERO1-RELATED"/>
    <property type="match status" value="1"/>
</dbReference>
<evidence type="ECO:0000313" key="18">
    <source>
        <dbReference type="Proteomes" id="UP000023152"/>
    </source>
</evidence>
<keyword evidence="5" id="KW-0813">Transport</keyword>
<accession>X6P2L1</accession>
<sequence>MNVYMCVLTYVDLALNVDGYTGYKGEEAGRVWRAIYHAKNGFNNNNITNAQALRKREMEERVLFRLISGFHTLTSAMVFANYPQSSSSNNGIDPSGHNVVYGYNLEMYERFLHPNPSWIQNLYFDFVFLLRAVNKASPVLDQYYYDTGNATDDAFTKGLIHQLVSSNFIQQQCSVDGSFDESQMFRDDPVDLLSFFFFFYKYVHIFMYMYIYHQKGAMDGFRRVFRNISEILDCVGCEKCKLHAKVMLHKHTERGFFFFCLLYLLCKKNKQTNYNPLFKSPTHT</sequence>
<comment type="subcellular location">
    <subcellularLocation>
        <location evidence="2">Endoplasmic reticulum membrane</location>
        <topology evidence="2">Peripheral membrane protein</topology>
        <orientation evidence="2">Lumenal side</orientation>
    </subcellularLocation>
</comment>
<dbReference type="GO" id="GO:0005789">
    <property type="term" value="C:endoplasmic reticulum membrane"/>
    <property type="evidence" value="ECO:0007669"/>
    <property type="project" value="UniProtKB-SubCell"/>
</dbReference>
<comment type="caution">
    <text evidence="17">The sequence shown here is derived from an EMBL/GenBank/DDBJ whole genome shotgun (WGS) entry which is preliminary data.</text>
</comment>
<keyword evidence="16" id="KW-0812">Transmembrane</keyword>
<evidence type="ECO:0000256" key="10">
    <source>
        <dbReference type="ARBA" id="ARBA00022982"/>
    </source>
</evidence>
<dbReference type="OrthoDB" id="269384at2759"/>
<keyword evidence="8" id="KW-0256">Endoplasmic reticulum</keyword>
<dbReference type="PANTHER" id="PTHR12613:SF0">
    <property type="entry name" value="ERO1-LIKE PROTEIN"/>
    <property type="match status" value="1"/>
</dbReference>
<dbReference type="Pfam" id="PF04137">
    <property type="entry name" value="ERO1"/>
    <property type="match status" value="1"/>
</dbReference>
<evidence type="ECO:0000313" key="17">
    <source>
        <dbReference type="EMBL" id="ETO31797.1"/>
    </source>
</evidence>
<reference evidence="17 18" key="1">
    <citation type="journal article" date="2013" name="Curr. Biol.">
        <title>The Genome of the Foraminiferan Reticulomyxa filosa.</title>
        <authorList>
            <person name="Glockner G."/>
            <person name="Hulsmann N."/>
            <person name="Schleicher M."/>
            <person name="Noegel A.A."/>
            <person name="Eichinger L."/>
            <person name="Gallinger C."/>
            <person name="Pawlowski J."/>
            <person name="Sierra R."/>
            <person name="Euteneuer U."/>
            <person name="Pillet L."/>
            <person name="Moustafa A."/>
            <person name="Platzer M."/>
            <person name="Groth M."/>
            <person name="Szafranski K."/>
            <person name="Schliwa M."/>
        </authorList>
    </citation>
    <scope>NUCLEOTIDE SEQUENCE [LARGE SCALE GENOMIC DNA]</scope>
</reference>
<feature type="transmembrane region" description="Helical" evidence="16">
    <location>
        <begin position="192"/>
        <end position="212"/>
    </location>
</feature>
<dbReference type="Proteomes" id="UP000023152">
    <property type="component" value="Unassembled WGS sequence"/>
</dbReference>
<keyword evidence="9" id="KW-0274">FAD</keyword>
<dbReference type="GO" id="GO:0034975">
    <property type="term" value="P:protein folding in endoplasmic reticulum"/>
    <property type="evidence" value="ECO:0007669"/>
    <property type="project" value="InterPro"/>
</dbReference>
<evidence type="ECO:0000256" key="15">
    <source>
        <dbReference type="ARBA" id="ARBA00023284"/>
    </source>
</evidence>